<dbReference type="InterPro" id="IPR011059">
    <property type="entry name" value="Metal-dep_hydrolase_composite"/>
</dbReference>
<dbReference type="SUPFAM" id="SSF51556">
    <property type="entry name" value="Metallo-dependent hydrolases"/>
    <property type="match status" value="1"/>
</dbReference>
<dbReference type="SUPFAM" id="SSF51338">
    <property type="entry name" value="Composite domain of metallo-dependent hydrolases"/>
    <property type="match status" value="1"/>
</dbReference>
<evidence type="ECO:0000313" key="4">
    <source>
        <dbReference type="Proteomes" id="UP000237144"/>
    </source>
</evidence>
<feature type="domain" description="Amidohydrolase 3" evidence="2">
    <location>
        <begin position="157"/>
        <end position="668"/>
    </location>
</feature>
<comment type="caution">
    <text evidence="3">The sequence shown here is derived from an EMBL/GenBank/DDBJ whole genome shotgun (WGS) entry which is preliminary data.</text>
</comment>
<dbReference type="Pfam" id="PF07969">
    <property type="entry name" value="Amidohydro_3"/>
    <property type="match status" value="1"/>
</dbReference>
<dbReference type="OrthoDB" id="3501663at2759"/>
<feature type="region of interest" description="Disordered" evidence="1">
    <location>
        <begin position="1"/>
        <end position="40"/>
    </location>
</feature>
<dbReference type="InterPro" id="IPR032466">
    <property type="entry name" value="Metal_Hydrolase"/>
</dbReference>
<dbReference type="InterPro" id="IPR013108">
    <property type="entry name" value="Amidohydro_3"/>
</dbReference>
<dbReference type="InterPro" id="IPR033932">
    <property type="entry name" value="YtcJ-like"/>
</dbReference>
<organism evidence="3 4">
    <name type="scientific">Rhodotorula taiwanensis</name>
    <dbReference type="NCBI Taxonomy" id="741276"/>
    <lineage>
        <taxon>Eukaryota</taxon>
        <taxon>Fungi</taxon>
        <taxon>Dikarya</taxon>
        <taxon>Basidiomycota</taxon>
        <taxon>Pucciniomycotina</taxon>
        <taxon>Microbotryomycetes</taxon>
        <taxon>Sporidiobolales</taxon>
        <taxon>Sporidiobolaceae</taxon>
        <taxon>Rhodotorula</taxon>
    </lineage>
</organism>
<accession>A0A2S5B7X4</accession>
<dbReference type="PANTHER" id="PTHR22642">
    <property type="entry name" value="IMIDAZOLONEPROPIONASE"/>
    <property type="match status" value="1"/>
</dbReference>
<dbReference type="AlphaFoldDB" id="A0A2S5B7X4"/>
<dbReference type="STRING" id="741276.A0A2S5B7X4"/>
<dbReference type="Gene3D" id="3.10.310.70">
    <property type="match status" value="1"/>
</dbReference>
<dbReference type="GO" id="GO:0016810">
    <property type="term" value="F:hydrolase activity, acting on carbon-nitrogen (but not peptide) bonds"/>
    <property type="evidence" value="ECO:0007669"/>
    <property type="project" value="InterPro"/>
</dbReference>
<evidence type="ECO:0000259" key="2">
    <source>
        <dbReference type="Pfam" id="PF07969"/>
    </source>
</evidence>
<gene>
    <name evidence="3" type="ORF">BMF94_4045</name>
</gene>
<dbReference type="CDD" id="cd01300">
    <property type="entry name" value="YtcJ_like"/>
    <property type="match status" value="1"/>
</dbReference>
<dbReference type="Gene3D" id="2.30.40.10">
    <property type="entry name" value="Urease, subunit C, domain 1"/>
    <property type="match status" value="1"/>
</dbReference>
<dbReference type="Proteomes" id="UP000237144">
    <property type="component" value="Unassembled WGS sequence"/>
</dbReference>
<keyword evidence="4" id="KW-1185">Reference proteome</keyword>
<dbReference type="EMBL" id="PJQD01000045">
    <property type="protein sequence ID" value="POY72884.1"/>
    <property type="molecule type" value="Genomic_DNA"/>
</dbReference>
<dbReference type="PANTHER" id="PTHR22642:SF2">
    <property type="entry name" value="PROTEIN LONG AFTER FAR-RED 3"/>
    <property type="match status" value="1"/>
</dbReference>
<name>A0A2S5B7X4_9BASI</name>
<dbReference type="Gene3D" id="3.20.20.140">
    <property type="entry name" value="Metal-dependent hydrolases"/>
    <property type="match status" value="1"/>
</dbReference>
<feature type="compositionally biased region" description="Low complexity" evidence="1">
    <location>
        <begin position="27"/>
        <end position="40"/>
    </location>
</feature>
<proteinExistence type="predicted"/>
<evidence type="ECO:0000256" key="1">
    <source>
        <dbReference type="SAM" id="MobiDB-lite"/>
    </source>
</evidence>
<evidence type="ECO:0000313" key="3">
    <source>
        <dbReference type="EMBL" id="POY72884.1"/>
    </source>
</evidence>
<reference evidence="3 4" key="1">
    <citation type="journal article" date="2018" name="Front. Microbiol.">
        <title>Prospects for Fungal Bioremediation of Acidic Radioactive Waste Sites: Characterization and Genome Sequence of Rhodotorula taiwanensis MD1149.</title>
        <authorList>
            <person name="Tkavc R."/>
            <person name="Matrosova V.Y."/>
            <person name="Grichenko O.E."/>
            <person name="Gostincar C."/>
            <person name="Volpe R.P."/>
            <person name="Klimenkova P."/>
            <person name="Gaidamakova E.K."/>
            <person name="Zhou C.E."/>
            <person name="Stewart B.J."/>
            <person name="Lyman M.G."/>
            <person name="Malfatti S.A."/>
            <person name="Rubinfeld B."/>
            <person name="Courtot M."/>
            <person name="Singh J."/>
            <person name="Dalgard C.L."/>
            <person name="Hamilton T."/>
            <person name="Frey K.G."/>
            <person name="Gunde-Cimerman N."/>
            <person name="Dugan L."/>
            <person name="Daly M.J."/>
        </authorList>
    </citation>
    <scope>NUCLEOTIDE SEQUENCE [LARGE SCALE GENOMIC DNA]</scope>
    <source>
        <strain evidence="3 4">MD1149</strain>
    </source>
</reference>
<protein>
    <recommendedName>
        <fullName evidence="2">Amidohydrolase 3 domain-containing protein</fullName>
    </recommendedName>
</protein>
<sequence>MSLRRRRPDQPVPTADALAVSPDARSLRSPTARPTSPSSAAGVHSRFRWLLLVAPVLFAAYIVVGKWPSHNLDEPRPLPVHYAVCTPSKNDRAAAILTMDESKGDQTMRTQCIVVNEGIVVGVGTRDQVRQEWGDLDTVGRGVGRLGGVKIYYLQPGQTLMPGLVDAHAHVLQQGESASAVNLVGATSVKEVVDRIAAFVDADPELRDDKSCFILGLGWDQTKYKETNGAFPTAADLESDPRLQGRPIYLKRIDVHALWVSPAVLALLPPDLPTHVDGGEIVRTGDGKPSGIFLDNAMDFITAVVPPWTTASRLRYLLSTSRSMLSTGLTSVHDAALAPADVRFLRDLDQKGKLPIRVYGMVGCAPTNSWCGDEEGVEVYEGEKLIVRAAKIFTDGALGSWGAAMHEPYSDAVDKRGFLITPEEELRVLMGKGFQLCSHGIGDRANTVVLDIYESLLRNLTFSQGRDGNDDFEVRKTQKEVKWRVEHAQILRLDDIERMGRLGIIASFQPTHATSDMGYAEKRIGSERIKGAYAWRSLIDSGAPYALGSDFPVEAVNPFQGIHAAITRKWADGDSPHGPEGWFPEESLSPLETLRGFTTVAAQATIGSFASQSGILRVGSFADFIVLEGDPLELGMAVPGETADERRERESRLRGLRVETTVVGGKAVWGRGL</sequence>